<name>A0ABD0YMV5_9HEMI</name>
<feature type="domain" description="Poly(A) RNA polymerase mitochondrial-like central palm" evidence="2">
    <location>
        <begin position="257"/>
        <end position="375"/>
    </location>
</feature>
<dbReference type="CDD" id="cd05402">
    <property type="entry name" value="NT_PAP_TUTase"/>
    <property type="match status" value="1"/>
</dbReference>
<dbReference type="EMBL" id="JBFDAA010000006">
    <property type="protein sequence ID" value="KAL1131854.1"/>
    <property type="molecule type" value="Genomic_DNA"/>
</dbReference>
<dbReference type="InterPro" id="IPR054708">
    <property type="entry name" value="MTPAP-like_central"/>
</dbReference>
<proteinExistence type="predicted"/>
<gene>
    <name evidence="3" type="ORF">AAG570_011465</name>
</gene>
<sequence length="679" mass="76674">MSPSADDGKWKLVATNNCEADSDSEHTEAERDSVKDEDDDGVENSGGRDSKAWICHVCSTAFLHIDRTIVEMHMNSSKHFTAVLRLLRQQPPLPLSNKIIIKLDSIKYEVMFLSDLSQESIWDNFNVKKLFVLCQLCDVEGNIFFKNLRDLRLHLSGKAHCRALRACPPQAVPIFVRCGLCNVILVACAISPHDVISLHCFNRYHQSNASGYKGYDIDDGPVAECKVMFSSIDVLCYNVFQSLLTINMTSQGSEDIAAIFRVDILALVRRVFPEAAVHIFGSRATGLGRPDSDVDIFLDTGGLFYGMYPWPKSSKLTQLARLLEFPRSPFRVVCVIPGARVPILKLEHIPLGLKCDLNCYNGSGVENSRLIKVYLSMDLRAMWLVQTISEWARLNRIKDSSALPSYGVVWMVLFYLMQPHVALLPPVIFLFDLYIGPKAIIGGWFTLFNSLKFAGLDGAVVRLTDYLAKGSEFDSLRASELPKVDDRRANPLFQLVSTFVMGQYKLPCSGIAVSCLIDPVADKGLPSVGWDYSFVSDVNVILEYYNPVERCLMSRVQLLEGFFQFYHDLDVKNVVLCPTTGEMVQRAVFDTIEMPARLRSHLKFNQTSPDELKLRKTVILLDPFALKFNILRRVSFILWEHFKLLCKETLDLGGWRWDPRSAPSSPHHVPFPIINKQLM</sequence>
<dbReference type="Gene3D" id="1.10.1410.10">
    <property type="match status" value="1"/>
</dbReference>
<comment type="caution">
    <text evidence="3">The sequence shown here is derived from an EMBL/GenBank/DDBJ whole genome shotgun (WGS) entry which is preliminary data.</text>
</comment>
<dbReference type="SUPFAM" id="SSF81631">
    <property type="entry name" value="PAP/OAS1 substrate-binding domain"/>
    <property type="match status" value="1"/>
</dbReference>
<dbReference type="Gene3D" id="3.30.460.10">
    <property type="entry name" value="Beta Polymerase, domain 2"/>
    <property type="match status" value="1"/>
</dbReference>
<protein>
    <recommendedName>
        <fullName evidence="2">Poly(A) RNA polymerase mitochondrial-like central palm domain-containing protein</fullName>
    </recommendedName>
</protein>
<dbReference type="Pfam" id="PF22600">
    <property type="entry name" value="MTPAP-like_central"/>
    <property type="match status" value="1"/>
</dbReference>
<accession>A0ABD0YMV5</accession>
<evidence type="ECO:0000256" key="1">
    <source>
        <dbReference type="SAM" id="MobiDB-lite"/>
    </source>
</evidence>
<reference evidence="3 4" key="1">
    <citation type="submission" date="2024-07" db="EMBL/GenBank/DDBJ databases">
        <title>Chromosome-level genome assembly of the water stick insect Ranatra chinensis (Heteroptera: Nepidae).</title>
        <authorList>
            <person name="Liu X."/>
        </authorList>
    </citation>
    <scope>NUCLEOTIDE SEQUENCE [LARGE SCALE GENOMIC DNA]</scope>
    <source>
        <strain evidence="3">Cailab_2021Rc</strain>
        <tissue evidence="3">Muscle</tissue>
    </source>
</reference>
<feature type="compositionally biased region" description="Basic and acidic residues" evidence="1">
    <location>
        <begin position="23"/>
        <end position="34"/>
    </location>
</feature>
<dbReference type="InterPro" id="IPR043519">
    <property type="entry name" value="NT_sf"/>
</dbReference>
<feature type="region of interest" description="Disordered" evidence="1">
    <location>
        <begin position="16"/>
        <end position="48"/>
    </location>
</feature>
<evidence type="ECO:0000313" key="4">
    <source>
        <dbReference type="Proteomes" id="UP001558652"/>
    </source>
</evidence>
<keyword evidence="4" id="KW-1185">Reference proteome</keyword>
<evidence type="ECO:0000313" key="3">
    <source>
        <dbReference type="EMBL" id="KAL1131854.1"/>
    </source>
</evidence>
<dbReference type="AlphaFoldDB" id="A0ABD0YMV5"/>
<organism evidence="3 4">
    <name type="scientific">Ranatra chinensis</name>
    <dbReference type="NCBI Taxonomy" id="642074"/>
    <lineage>
        <taxon>Eukaryota</taxon>
        <taxon>Metazoa</taxon>
        <taxon>Ecdysozoa</taxon>
        <taxon>Arthropoda</taxon>
        <taxon>Hexapoda</taxon>
        <taxon>Insecta</taxon>
        <taxon>Pterygota</taxon>
        <taxon>Neoptera</taxon>
        <taxon>Paraneoptera</taxon>
        <taxon>Hemiptera</taxon>
        <taxon>Heteroptera</taxon>
        <taxon>Panheteroptera</taxon>
        <taxon>Nepomorpha</taxon>
        <taxon>Nepidae</taxon>
        <taxon>Ranatrinae</taxon>
        <taxon>Ranatra</taxon>
    </lineage>
</organism>
<dbReference type="PANTHER" id="PTHR12271">
    <property type="entry name" value="POLY A POLYMERASE CID PAP -RELATED"/>
    <property type="match status" value="1"/>
</dbReference>
<evidence type="ECO:0000259" key="2">
    <source>
        <dbReference type="Pfam" id="PF22600"/>
    </source>
</evidence>
<dbReference type="Proteomes" id="UP001558652">
    <property type="component" value="Unassembled WGS sequence"/>
</dbReference>
<dbReference type="PANTHER" id="PTHR12271:SF66">
    <property type="entry name" value="TERMINAL URIDYLYLTRANSFERASE TAILOR"/>
    <property type="match status" value="1"/>
</dbReference>
<dbReference type="SUPFAM" id="SSF81301">
    <property type="entry name" value="Nucleotidyltransferase"/>
    <property type="match status" value="1"/>
</dbReference>